<organism evidence="3 4">
    <name type="scientific">Peptostreptococcus canis</name>
    <dbReference type="NCBI Taxonomy" id="1159213"/>
    <lineage>
        <taxon>Bacteria</taxon>
        <taxon>Bacillati</taxon>
        <taxon>Bacillota</taxon>
        <taxon>Clostridia</taxon>
        <taxon>Peptostreptococcales</taxon>
        <taxon>Peptostreptococcaceae</taxon>
        <taxon>Peptostreptococcus</taxon>
    </lineage>
</organism>
<dbReference type="Proteomes" id="UP000713904">
    <property type="component" value="Unassembled WGS sequence"/>
</dbReference>
<dbReference type="InterPro" id="IPR038763">
    <property type="entry name" value="DHH_sf"/>
</dbReference>
<gene>
    <name evidence="3" type="ORF">HLB29_09095</name>
</gene>
<proteinExistence type="predicted"/>
<evidence type="ECO:0000259" key="1">
    <source>
        <dbReference type="Pfam" id="PF01368"/>
    </source>
</evidence>
<dbReference type="Pfam" id="PF02272">
    <property type="entry name" value="DHHA1"/>
    <property type="match status" value="1"/>
</dbReference>
<accession>A0ABR6TN23</accession>
<dbReference type="InterPro" id="IPR003156">
    <property type="entry name" value="DHHA1_dom"/>
</dbReference>
<name>A0ABR6TN23_9FIRM</name>
<feature type="domain" description="DHHA1" evidence="2">
    <location>
        <begin position="243"/>
        <end position="322"/>
    </location>
</feature>
<dbReference type="Gene3D" id="3.90.1640.10">
    <property type="entry name" value="inorganic pyrophosphatase (n-terminal core)"/>
    <property type="match status" value="1"/>
</dbReference>
<dbReference type="EMBL" id="JABGBW010000014">
    <property type="protein sequence ID" value="MBC2576826.1"/>
    <property type="molecule type" value="Genomic_DNA"/>
</dbReference>
<comment type="caution">
    <text evidence="3">The sequence shown here is derived from an EMBL/GenBank/DDBJ whole genome shotgun (WGS) entry which is preliminary data.</text>
</comment>
<dbReference type="Pfam" id="PF01368">
    <property type="entry name" value="DHH"/>
    <property type="match status" value="1"/>
</dbReference>
<evidence type="ECO:0000313" key="3">
    <source>
        <dbReference type="EMBL" id="MBC2576826.1"/>
    </source>
</evidence>
<dbReference type="SUPFAM" id="SSF64182">
    <property type="entry name" value="DHH phosphoesterases"/>
    <property type="match status" value="1"/>
</dbReference>
<dbReference type="RefSeq" id="WP_185624845.1">
    <property type="nucleotide sequence ID" value="NZ_JABGBW010000014.1"/>
</dbReference>
<sequence length="328" mass="37154">MIRFLDEIDKIIDYILRNDRFIVTSHINPDGDNIGSSIAIYEFIAGLGKDVKYVLDDDYPTNLKFLLDEKIKNKSNDILDRGQTIIALDSGDYSRICIDNDILEKATEIICIDHHMTNGEYSNYKYIDTKASSTCELVYNLIKRYEERFEKMIISEKIATSLYTGLITDTGNFQYSNTEVSSFIMAADLMTRNADKNKVIQNIFQSNTLKFYKILGESLSKMEVIDEKISIIIVTNEMLLKNQVAYDDIDAITPYSRDIEGVELGIFIKEKSVGEIKVSLRSKNYVDCTKIAKAFGGGGHIRASGCTITDVSVDEAREMLIAESKKHI</sequence>
<evidence type="ECO:0000313" key="4">
    <source>
        <dbReference type="Proteomes" id="UP000713904"/>
    </source>
</evidence>
<dbReference type="PANTHER" id="PTHR47618">
    <property type="entry name" value="BIFUNCTIONAL OLIGORIBONUCLEASE AND PAP PHOSPHATASE NRNA"/>
    <property type="match status" value="1"/>
</dbReference>
<reference evidence="3 4" key="1">
    <citation type="submission" date="2020-05" db="EMBL/GenBank/DDBJ databases">
        <title>Draft genome of xy-202 and genomic insight in genome of the genus Peptostreptococcus.</title>
        <authorList>
            <person name="Zhang Z."/>
        </authorList>
    </citation>
    <scope>NUCLEOTIDE SEQUENCE [LARGE SCALE GENOMIC DNA]</scope>
    <source>
        <strain evidence="3 4">DSM 27025</strain>
    </source>
</reference>
<dbReference type="InterPro" id="IPR051319">
    <property type="entry name" value="Oligoribo/pAp-PDE_c-di-AMP_PDE"/>
</dbReference>
<dbReference type="InterPro" id="IPR001667">
    <property type="entry name" value="DDH_dom"/>
</dbReference>
<keyword evidence="4" id="KW-1185">Reference proteome</keyword>
<protein>
    <submittedName>
        <fullName evidence="3">Bifunctional oligoribonuclease/PAP phosphatase NrnA</fullName>
    </submittedName>
</protein>
<dbReference type="Gene3D" id="3.10.310.30">
    <property type="match status" value="1"/>
</dbReference>
<dbReference type="PANTHER" id="PTHR47618:SF1">
    <property type="entry name" value="BIFUNCTIONAL OLIGORIBONUCLEASE AND PAP PHOSPHATASE NRNA"/>
    <property type="match status" value="1"/>
</dbReference>
<evidence type="ECO:0000259" key="2">
    <source>
        <dbReference type="Pfam" id="PF02272"/>
    </source>
</evidence>
<feature type="domain" description="DDH" evidence="1">
    <location>
        <begin position="21"/>
        <end position="165"/>
    </location>
</feature>